<dbReference type="RefSeq" id="WP_092654909.1">
    <property type="nucleotide sequence ID" value="NZ_LT629732.1"/>
</dbReference>
<dbReference type="InterPro" id="IPR029062">
    <property type="entry name" value="Class_I_gatase-like"/>
</dbReference>
<name>A0A1H1URZ3_9ACTN</name>
<dbReference type="SUPFAM" id="SSF88713">
    <property type="entry name" value="Glycoside hydrolase/deacetylase"/>
    <property type="match status" value="1"/>
</dbReference>
<organism evidence="1 2">
    <name type="scientific">Actinopolymorpha singaporensis</name>
    <dbReference type="NCBI Taxonomy" id="117157"/>
    <lineage>
        <taxon>Bacteria</taxon>
        <taxon>Bacillati</taxon>
        <taxon>Actinomycetota</taxon>
        <taxon>Actinomycetes</taxon>
        <taxon>Propionibacteriales</taxon>
        <taxon>Actinopolymorphaceae</taxon>
        <taxon>Actinopolymorpha</taxon>
    </lineage>
</organism>
<dbReference type="Proteomes" id="UP000198983">
    <property type="component" value="Chromosome I"/>
</dbReference>
<protein>
    <recommendedName>
        <fullName evidence="3">NodB homology domain-containing protein</fullName>
    </recommendedName>
</protein>
<gene>
    <name evidence="1" type="ORF">SAMN04489717_3749</name>
</gene>
<dbReference type="STRING" id="117157.SAMN04489717_3749"/>
<dbReference type="InterPro" id="IPR011330">
    <property type="entry name" value="Glyco_hydro/deAcase_b/a-brl"/>
</dbReference>
<dbReference type="OrthoDB" id="505641at2"/>
<dbReference type="Gene3D" id="3.20.20.370">
    <property type="entry name" value="Glycoside hydrolase/deacetylase"/>
    <property type="match status" value="1"/>
</dbReference>
<dbReference type="SUPFAM" id="SSF52317">
    <property type="entry name" value="Class I glutamine amidotransferase-like"/>
    <property type="match status" value="1"/>
</dbReference>
<evidence type="ECO:0000313" key="1">
    <source>
        <dbReference type="EMBL" id="SDS75275.1"/>
    </source>
</evidence>
<dbReference type="Gene3D" id="3.40.50.880">
    <property type="match status" value="1"/>
</dbReference>
<evidence type="ECO:0008006" key="3">
    <source>
        <dbReference type="Google" id="ProtNLM"/>
    </source>
</evidence>
<dbReference type="GO" id="GO:0005975">
    <property type="term" value="P:carbohydrate metabolic process"/>
    <property type="evidence" value="ECO:0007669"/>
    <property type="project" value="InterPro"/>
</dbReference>
<proteinExistence type="predicted"/>
<dbReference type="EMBL" id="LT629732">
    <property type="protein sequence ID" value="SDS75275.1"/>
    <property type="molecule type" value="Genomic_DNA"/>
</dbReference>
<sequence length="581" mass="63398">MTVAVVVADEQDVGKFGRYLAEILRAEGLADLEIVGLTSPRLHDLTKFATVVVARSRPSREQTDRLRAFAKGGGRLVLVRPSYYLARAFGLAPASTMVAPAYLRPLGTSPIANALPQEAIETHVPADSYAPEALPAEAVEVARLYADVGTPTSFPAIIELPFGDGRVVVFTYDLAQAVALIRQGDPNRVGGRGLGAGEPYRIQDLLTGYADSGCWHLPQADLHAAMLVNAVNQVATLPQPRMWYYPEPAHRSVLVLDSDDDWSASEHFDALLGAVDAHGGKITVYLMSGTSRETVASPEKVAEWRARGHSFGVHHDPSDPSYGGEDPEEVIVDLVRKDLADFDRHYGGVPTTNRNHCLAWKGYVDVPKVYAELGVRMDLNSVGAGPSWLKYLTGSARPMRFVDVDGTVVDCFQQSTQAYDDLAVKGLLSADPRGQASLTRKLMEEKVTRYYSPLSMLSHPVSFFTYSRTYMELCWQAARELGMPIWSAFEWADFVVARDRARISDATCTDGVLRCRVTGRSPAGALTIMLPVASDRVTRATVDTEAVPVTGLDVFGWPSSLIPIRVDHDRASPHEIAVETC</sequence>
<dbReference type="AlphaFoldDB" id="A0A1H1URZ3"/>
<evidence type="ECO:0000313" key="2">
    <source>
        <dbReference type="Proteomes" id="UP000198983"/>
    </source>
</evidence>
<reference evidence="1 2" key="1">
    <citation type="submission" date="2016-10" db="EMBL/GenBank/DDBJ databases">
        <authorList>
            <person name="de Groot N.N."/>
        </authorList>
    </citation>
    <scope>NUCLEOTIDE SEQUENCE [LARGE SCALE GENOMIC DNA]</scope>
    <source>
        <strain evidence="1 2">DSM 22024</strain>
    </source>
</reference>
<accession>A0A1H1URZ3</accession>
<keyword evidence="2" id="KW-1185">Reference proteome</keyword>